<feature type="region of interest" description="Disordered" evidence="1">
    <location>
        <begin position="51"/>
        <end position="81"/>
    </location>
</feature>
<feature type="non-terminal residue" evidence="3">
    <location>
        <position position="81"/>
    </location>
</feature>
<evidence type="ECO:0000313" key="4">
    <source>
        <dbReference type="Proteomes" id="UP000681720"/>
    </source>
</evidence>
<dbReference type="Proteomes" id="UP000681967">
    <property type="component" value="Unassembled WGS sequence"/>
</dbReference>
<accession>A0A8S3C3G2</accession>
<name>A0A8S3C3G2_9BILA</name>
<dbReference type="Gene3D" id="1.20.5.170">
    <property type="match status" value="1"/>
</dbReference>
<feature type="compositionally biased region" description="Polar residues" evidence="1">
    <location>
        <begin position="60"/>
        <end position="72"/>
    </location>
</feature>
<evidence type="ECO:0000256" key="1">
    <source>
        <dbReference type="SAM" id="MobiDB-lite"/>
    </source>
</evidence>
<gene>
    <name evidence="2" type="ORF">BYL167_LOCUS45235</name>
    <name evidence="3" type="ORF">GIL414_LOCUS51022</name>
</gene>
<proteinExistence type="predicted"/>
<sequence>ERDRELADLRAQAEQREAAISALLENKVSLEFEINTYRRLREVEDGHLQRVEGGEGFSGGRNSSAYHYQTRTAVGGSTPRY</sequence>
<evidence type="ECO:0000313" key="2">
    <source>
        <dbReference type="EMBL" id="CAF4730092.1"/>
    </source>
</evidence>
<organism evidence="3 4">
    <name type="scientific">Rotaria magnacalcarata</name>
    <dbReference type="NCBI Taxonomy" id="392030"/>
    <lineage>
        <taxon>Eukaryota</taxon>
        <taxon>Metazoa</taxon>
        <taxon>Spiralia</taxon>
        <taxon>Gnathifera</taxon>
        <taxon>Rotifera</taxon>
        <taxon>Eurotatoria</taxon>
        <taxon>Bdelloidea</taxon>
        <taxon>Philodinida</taxon>
        <taxon>Philodinidae</taxon>
        <taxon>Rotaria</taxon>
    </lineage>
</organism>
<comment type="caution">
    <text evidence="3">The sequence shown here is derived from an EMBL/GenBank/DDBJ whole genome shotgun (WGS) entry which is preliminary data.</text>
</comment>
<reference evidence="3" key="1">
    <citation type="submission" date="2021-02" db="EMBL/GenBank/DDBJ databases">
        <authorList>
            <person name="Nowell W R."/>
        </authorList>
    </citation>
    <scope>NUCLEOTIDE SEQUENCE</scope>
</reference>
<dbReference type="EMBL" id="CAJOBJ010171455">
    <property type="protein sequence ID" value="CAF4884627.1"/>
    <property type="molecule type" value="Genomic_DNA"/>
</dbReference>
<dbReference type="Proteomes" id="UP000681720">
    <property type="component" value="Unassembled WGS sequence"/>
</dbReference>
<dbReference type="AlphaFoldDB" id="A0A8S3C3G2"/>
<protein>
    <submittedName>
        <fullName evidence="3">Uncharacterized protein</fullName>
    </submittedName>
</protein>
<evidence type="ECO:0000313" key="3">
    <source>
        <dbReference type="EMBL" id="CAF4884627.1"/>
    </source>
</evidence>
<dbReference type="EMBL" id="CAJOBH010124860">
    <property type="protein sequence ID" value="CAF4730092.1"/>
    <property type="molecule type" value="Genomic_DNA"/>
</dbReference>
<feature type="non-terminal residue" evidence="3">
    <location>
        <position position="1"/>
    </location>
</feature>
<dbReference type="SUPFAM" id="SSF64593">
    <property type="entry name" value="Intermediate filament protein, coiled coil region"/>
    <property type="match status" value="1"/>
</dbReference>